<sequence length="69" mass="7895">MIKLTNFSFTITYKKRSLNVLPYLLSCHPITADSNPEYKHLNTKAVLPASVFINQILSTLFNFPDTYSI</sequence>
<dbReference type="EMBL" id="QTSX02007136">
    <property type="protein sequence ID" value="KAJ9050809.1"/>
    <property type="molecule type" value="Genomic_DNA"/>
</dbReference>
<dbReference type="Proteomes" id="UP001165960">
    <property type="component" value="Unassembled WGS sequence"/>
</dbReference>
<comment type="caution">
    <text evidence="1">The sequence shown here is derived from an EMBL/GenBank/DDBJ whole genome shotgun (WGS) entry which is preliminary data.</text>
</comment>
<reference evidence="1" key="1">
    <citation type="submission" date="2022-04" db="EMBL/GenBank/DDBJ databases">
        <title>Genome of the entomopathogenic fungus Entomophthora muscae.</title>
        <authorList>
            <person name="Elya C."/>
            <person name="Lovett B.R."/>
            <person name="Lee E."/>
            <person name="Macias A.M."/>
            <person name="Hajek A.E."/>
            <person name="De Bivort B.L."/>
            <person name="Kasson M.T."/>
            <person name="De Fine Licht H.H."/>
            <person name="Stajich J.E."/>
        </authorList>
    </citation>
    <scope>NUCLEOTIDE SEQUENCE</scope>
    <source>
        <strain evidence="1">Berkeley</strain>
    </source>
</reference>
<organism evidence="1 2">
    <name type="scientific">Entomophthora muscae</name>
    <dbReference type="NCBI Taxonomy" id="34485"/>
    <lineage>
        <taxon>Eukaryota</taxon>
        <taxon>Fungi</taxon>
        <taxon>Fungi incertae sedis</taxon>
        <taxon>Zoopagomycota</taxon>
        <taxon>Entomophthoromycotina</taxon>
        <taxon>Entomophthoromycetes</taxon>
        <taxon>Entomophthorales</taxon>
        <taxon>Entomophthoraceae</taxon>
        <taxon>Entomophthora</taxon>
    </lineage>
</organism>
<gene>
    <name evidence="1" type="ORF">DSO57_1010809</name>
</gene>
<keyword evidence="2" id="KW-1185">Reference proteome</keyword>
<evidence type="ECO:0000313" key="1">
    <source>
        <dbReference type="EMBL" id="KAJ9050809.1"/>
    </source>
</evidence>
<protein>
    <submittedName>
        <fullName evidence="1">Uncharacterized protein</fullName>
    </submittedName>
</protein>
<proteinExistence type="predicted"/>
<name>A0ACC2RL72_9FUNG</name>
<accession>A0ACC2RL72</accession>
<evidence type="ECO:0000313" key="2">
    <source>
        <dbReference type="Proteomes" id="UP001165960"/>
    </source>
</evidence>